<evidence type="ECO:0000256" key="8">
    <source>
        <dbReference type="PIRSR" id="PIRSR602403-1"/>
    </source>
</evidence>
<protein>
    <submittedName>
        <fullName evidence="10">Cytochrome P450 monooygenase 1</fullName>
    </submittedName>
</protein>
<comment type="caution">
    <text evidence="10">The sequence shown here is derived from an EMBL/GenBank/DDBJ whole genome shotgun (WGS) entry which is preliminary data.</text>
</comment>
<dbReference type="PRINTS" id="PR00465">
    <property type="entry name" value="EP450IV"/>
</dbReference>
<dbReference type="GeneID" id="69012483"/>
<dbReference type="Pfam" id="PF00067">
    <property type="entry name" value="p450"/>
    <property type="match status" value="1"/>
</dbReference>
<keyword evidence="11" id="KW-1185">Reference proteome</keyword>
<keyword evidence="6 8" id="KW-0408">Iron</keyword>
<gene>
    <name evidence="10" type="ORF">GCG54_00005332</name>
</gene>
<dbReference type="AlphaFoldDB" id="A0A8H4CTR9"/>
<evidence type="ECO:0000256" key="2">
    <source>
        <dbReference type="ARBA" id="ARBA00010617"/>
    </source>
</evidence>
<evidence type="ECO:0000313" key="10">
    <source>
        <dbReference type="EMBL" id="KAF3809789.1"/>
    </source>
</evidence>
<dbReference type="PANTHER" id="PTHR46206:SF2">
    <property type="entry name" value="CYTOCHROME P450 MONOOXYGENASE AUSG-RELATED"/>
    <property type="match status" value="1"/>
</dbReference>
<evidence type="ECO:0000256" key="3">
    <source>
        <dbReference type="ARBA" id="ARBA00022617"/>
    </source>
</evidence>
<evidence type="ECO:0000256" key="1">
    <source>
        <dbReference type="ARBA" id="ARBA00001971"/>
    </source>
</evidence>
<dbReference type="PROSITE" id="PS00086">
    <property type="entry name" value="CYTOCHROME_P450"/>
    <property type="match status" value="1"/>
</dbReference>
<keyword evidence="7 9" id="KW-0503">Monooxygenase</keyword>
<evidence type="ECO:0000313" key="11">
    <source>
        <dbReference type="Proteomes" id="UP000613401"/>
    </source>
</evidence>
<evidence type="ECO:0000256" key="7">
    <source>
        <dbReference type="ARBA" id="ARBA00023033"/>
    </source>
</evidence>
<dbReference type="InterPro" id="IPR001128">
    <property type="entry name" value="Cyt_P450"/>
</dbReference>
<keyword evidence="4 8" id="KW-0479">Metal-binding</keyword>
<keyword evidence="5 9" id="KW-0560">Oxidoreductase</keyword>
<dbReference type="CDD" id="cd11041">
    <property type="entry name" value="CYP503A1-like"/>
    <property type="match status" value="1"/>
</dbReference>
<dbReference type="GO" id="GO:0004497">
    <property type="term" value="F:monooxygenase activity"/>
    <property type="evidence" value="ECO:0007669"/>
    <property type="project" value="UniProtKB-KW"/>
</dbReference>
<proteinExistence type="inferred from homology"/>
<reference evidence="10" key="1">
    <citation type="journal article" date="2020" name="Phytopathology">
        <title>Genome sequence and comparative analysis of Colletotrichum gloeosporioides isolated from Liriodendron leaves.</title>
        <authorList>
            <person name="Fu F.F."/>
            <person name="Hao Z."/>
            <person name="Wang P."/>
            <person name="Lu Y."/>
            <person name="Xue L.J."/>
            <person name="Wei G."/>
            <person name="Tian Y."/>
            <person name="Baishi H."/>
            <person name="Xu H."/>
            <person name="Shi J."/>
            <person name="Cheng T."/>
            <person name="Wang G."/>
            <person name="Yi Y."/>
            <person name="Chen J."/>
        </authorList>
    </citation>
    <scope>NUCLEOTIDE SEQUENCE</scope>
    <source>
        <strain evidence="10">Lc1</strain>
    </source>
</reference>
<feature type="binding site" description="axial binding residue" evidence="8">
    <location>
        <position position="489"/>
    </location>
    <ligand>
        <name>heme</name>
        <dbReference type="ChEBI" id="CHEBI:30413"/>
    </ligand>
    <ligandPart>
        <name>Fe</name>
        <dbReference type="ChEBI" id="CHEBI:18248"/>
    </ligandPart>
</feature>
<evidence type="ECO:0000256" key="6">
    <source>
        <dbReference type="ARBA" id="ARBA00023004"/>
    </source>
</evidence>
<sequence length="551" mass="62666">MATANESLYSQSWGPLDTLQAIPGPLEKPVPYFITAFLLFIFYFSVQQEKPSIASNAPMLAPKPRWDFTGLKVKYDFAVFGRAVMIWRARQKPDEPYQVNTETGELTILPPIPYANEIRNHDDLSFDRVLDKKWGSLGENGNAHMLVQNFHAYLPGFEPLREKNPYKPALKHVIRTRLTQFLAKLTVPMTDETTKALNDIVGDDQEWKPLVVKQNMVKIVARVSTRIFGGEELARNDKWLKITSEYARTAFFASELLRIFPKSIRFVVHQLNPFSWKLQGQMNDARRIINPIVAKRRQAKKAAEDAGEDEPEYNDCLEWCEEASEEPIADPAVPMLGLSFAAIHTTADVVTQSMIDLARNPEYFDVLRKEIGDVIRTDGWNKMGLYKMKVLDSFLKEVQRINPISMAAMHREATKPVTLSNGLELPVGARITVSCQQMWSSQVYPDPQRFDAYRYLRLRERLGAGNDGAAHFVSTSPEHLGFGHGQHACPGRFFAANEIKIILCHLIMKYDWRLTGGDYKPKTTTFGLTNETDAKATVEIRRREIDVSPKA</sequence>
<dbReference type="PANTHER" id="PTHR46206">
    <property type="entry name" value="CYTOCHROME P450"/>
    <property type="match status" value="1"/>
</dbReference>
<dbReference type="SUPFAM" id="SSF48264">
    <property type="entry name" value="Cytochrome P450"/>
    <property type="match status" value="1"/>
</dbReference>
<dbReference type="EMBL" id="WVTB01000015">
    <property type="protein sequence ID" value="KAF3809789.1"/>
    <property type="molecule type" value="Genomic_DNA"/>
</dbReference>
<evidence type="ECO:0000256" key="4">
    <source>
        <dbReference type="ARBA" id="ARBA00022723"/>
    </source>
</evidence>
<dbReference type="InterPro" id="IPR017972">
    <property type="entry name" value="Cyt_P450_CS"/>
</dbReference>
<reference evidence="10" key="2">
    <citation type="submission" date="2020-03" db="EMBL/GenBank/DDBJ databases">
        <authorList>
            <person name="Fu F.-F."/>
            <person name="Chen J."/>
        </authorList>
    </citation>
    <scope>NUCLEOTIDE SEQUENCE</scope>
    <source>
        <strain evidence="10">Lc1</strain>
    </source>
</reference>
<accession>A0A8H4CTR9</accession>
<keyword evidence="3 8" id="KW-0349">Heme</keyword>
<dbReference type="InterPro" id="IPR036396">
    <property type="entry name" value="Cyt_P450_sf"/>
</dbReference>
<dbReference type="InterPro" id="IPR002403">
    <property type="entry name" value="Cyt_P450_E_grp-IV"/>
</dbReference>
<dbReference type="GO" id="GO:0020037">
    <property type="term" value="F:heme binding"/>
    <property type="evidence" value="ECO:0007669"/>
    <property type="project" value="InterPro"/>
</dbReference>
<dbReference type="Proteomes" id="UP000613401">
    <property type="component" value="Unassembled WGS sequence"/>
</dbReference>
<organism evidence="10 11">
    <name type="scientific">Colletotrichum gloeosporioides</name>
    <name type="common">Anthracnose fungus</name>
    <name type="synonym">Glomerella cingulata</name>
    <dbReference type="NCBI Taxonomy" id="474922"/>
    <lineage>
        <taxon>Eukaryota</taxon>
        <taxon>Fungi</taxon>
        <taxon>Dikarya</taxon>
        <taxon>Ascomycota</taxon>
        <taxon>Pezizomycotina</taxon>
        <taxon>Sordariomycetes</taxon>
        <taxon>Hypocreomycetidae</taxon>
        <taxon>Glomerellales</taxon>
        <taxon>Glomerellaceae</taxon>
        <taxon>Colletotrichum</taxon>
        <taxon>Colletotrichum gloeosporioides species complex</taxon>
    </lineage>
</organism>
<comment type="similarity">
    <text evidence="2 9">Belongs to the cytochrome P450 family.</text>
</comment>
<evidence type="ECO:0000256" key="9">
    <source>
        <dbReference type="RuleBase" id="RU000461"/>
    </source>
</evidence>
<dbReference type="GO" id="GO:0016705">
    <property type="term" value="F:oxidoreductase activity, acting on paired donors, with incorporation or reduction of molecular oxygen"/>
    <property type="evidence" value="ECO:0007669"/>
    <property type="project" value="InterPro"/>
</dbReference>
<evidence type="ECO:0000256" key="5">
    <source>
        <dbReference type="ARBA" id="ARBA00023002"/>
    </source>
</evidence>
<name>A0A8H4CTR9_COLGL</name>
<dbReference type="Gene3D" id="1.10.630.10">
    <property type="entry name" value="Cytochrome P450"/>
    <property type="match status" value="1"/>
</dbReference>
<comment type="cofactor">
    <cofactor evidence="1 8">
        <name>heme</name>
        <dbReference type="ChEBI" id="CHEBI:30413"/>
    </cofactor>
</comment>
<dbReference type="RefSeq" id="XP_045268948.1">
    <property type="nucleotide sequence ID" value="XM_045405357.1"/>
</dbReference>
<dbReference type="GO" id="GO:0005506">
    <property type="term" value="F:iron ion binding"/>
    <property type="evidence" value="ECO:0007669"/>
    <property type="project" value="InterPro"/>
</dbReference>